<keyword evidence="2" id="KW-1185">Reference proteome</keyword>
<gene>
    <name evidence="1" type="ORF">BD410DRAFT_792020</name>
</gene>
<evidence type="ECO:0000313" key="1">
    <source>
        <dbReference type="EMBL" id="TDL19634.1"/>
    </source>
</evidence>
<evidence type="ECO:0000313" key="2">
    <source>
        <dbReference type="Proteomes" id="UP000294933"/>
    </source>
</evidence>
<dbReference type="Proteomes" id="UP000294933">
    <property type="component" value="Unassembled WGS sequence"/>
</dbReference>
<name>A0A4Y7PW56_9AGAM</name>
<dbReference type="EMBL" id="ML170195">
    <property type="protein sequence ID" value="TDL19634.1"/>
    <property type="molecule type" value="Genomic_DNA"/>
</dbReference>
<protein>
    <submittedName>
        <fullName evidence="1">Uncharacterized protein</fullName>
    </submittedName>
</protein>
<dbReference type="STRING" id="50990.A0A4Y7PW56"/>
<proteinExistence type="predicted"/>
<organism evidence="1 2">
    <name type="scientific">Rickenella mellea</name>
    <dbReference type="NCBI Taxonomy" id="50990"/>
    <lineage>
        <taxon>Eukaryota</taxon>
        <taxon>Fungi</taxon>
        <taxon>Dikarya</taxon>
        <taxon>Basidiomycota</taxon>
        <taxon>Agaricomycotina</taxon>
        <taxon>Agaricomycetes</taxon>
        <taxon>Hymenochaetales</taxon>
        <taxon>Rickenellaceae</taxon>
        <taxon>Rickenella</taxon>
    </lineage>
</organism>
<dbReference type="VEuPathDB" id="FungiDB:BD410DRAFT_792020"/>
<sequence length="99" mass="10931">MSVLLRSLKAMPKLQKLSLTFRHVVLGVDLSDLSVVVLPLVESFTFVLEGGLNVERIMNVLFRNLKLPNVVELSLHLAERDLPGALACTLFSLAVASRF</sequence>
<dbReference type="AlphaFoldDB" id="A0A4Y7PW56"/>
<reference evidence="1 2" key="1">
    <citation type="submission" date="2018-06" db="EMBL/GenBank/DDBJ databases">
        <title>A transcriptomic atlas of mushroom development highlights an independent origin of complex multicellularity.</title>
        <authorList>
            <consortium name="DOE Joint Genome Institute"/>
            <person name="Krizsan K."/>
            <person name="Almasi E."/>
            <person name="Merenyi Z."/>
            <person name="Sahu N."/>
            <person name="Viragh M."/>
            <person name="Koszo T."/>
            <person name="Mondo S."/>
            <person name="Kiss B."/>
            <person name="Balint B."/>
            <person name="Kues U."/>
            <person name="Barry K."/>
            <person name="Hegedus J.C."/>
            <person name="Henrissat B."/>
            <person name="Johnson J."/>
            <person name="Lipzen A."/>
            <person name="Ohm R."/>
            <person name="Nagy I."/>
            <person name="Pangilinan J."/>
            <person name="Yan J."/>
            <person name="Xiong Y."/>
            <person name="Grigoriev I.V."/>
            <person name="Hibbett D.S."/>
            <person name="Nagy L.G."/>
        </authorList>
    </citation>
    <scope>NUCLEOTIDE SEQUENCE [LARGE SCALE GENOMIC DNA]</scope>
    <source>
        <strain evidence="1 2">SZMC22713</strain>
    </source>
</reference>
<accession>A0A4Y7PW56</accession>